<reference evidence="1" key="1">
    <citation type="submission" date="2014-12" db="EMBL/GenBank/DDBJ databases">
        <title>Insight into the proteome of Arion vulgaris.</title>
        <authorList>
            <person name="Aradska J."/>
            <person name="Bulat T."/>
            <person name="Smidak R."/>
            <person name="Sarate P."/>
            <person name="Gangsoo J."/>
            <person name="Sialana F."/>
            <person name="Bilban M."/>
            <person name="Lubec G."/>
        </authorList>
    </citation>
    <scope>NUCLEOTIDE SEQUENCE</scope>
    <source>
        <tissue evidence="1">Skin</tissue>
    </source>
</reference>
<organism evidence="1">
    <name type="scientific">Arion vulgaris</name>
    <dbReference type="NCBI Taxonomy" id="1028688"/>
    <lineage>
        <taxon>Eukaryota</taxon>
        <taxon>Metazoa</taxon>
        <taxon>Spiralia</taxon>
        <taxon>Lophotrochozoa</taxon>
        <taxon>Mollusca</taxon>
        <taxon>Gastropoda</taxon>
        <taxon>Heterobranchia</taxon>
        <taxon>Euthyneura</taxon>
        <taxon>Panpulmonata</taxon>
        <taxon>Eupulmonata</taxon>
        <taxon>Stylommatophora</taxon>
        <taxon>Helicina</taxon>
        <taxon>Arionoidea</taxon>
        <taxon>Arionidae</taxon>
        <taxon>Arion</taxon>
    </lineage>
</organism>
<evidence type="ECO:0000313" key="1">
    <source>
        <dbReference type="EMBL" id="CEK69776.1"/>
    </source>
</evidence>
<proteinExistence type="predicted"/>
<accession>A0A0B6ZPJ5</accession>
<protein>
    <submittedName>
        <fullName evidence="1">Uncharacterized protein</fullName>
    </submittedName>
</protein>
<name>A0A0B6ZPJ5_9EUPU</name>
<feature type="non-terminal residue" evidence="1">
    <location>
        <position position="295"/>
    </location>
</feature>
<gene>
    <name evidence="1" type="primary">ORF71533</name>
</gene>
<sequence length="295" mass="33394">RKQVERPKQVNETEECHNKIVSDQNDDWLSDVETDQSDKMDVNDETPIFSTVTATLNSTILAHIAGCQQFLLNQAQENSYGFDIEFTSDKDCTFNGTLKSLVILHNILKNVIALKSRTVLAFTTDESKQSSVDKSVMCDLLKPYISLRGRQPKCSLKAAEMGFVNDTDLYWQTDTTGDIPDMDYGKGIVAEEISPKYKRKRRRGRSSKGLRNKFQKMKLKYATETSDVINSGNNDCDNTEASQNEHQITEIVVVCNSDIVEDGHTEQKINQNIVTTNEADLTDPLQQRLLEEQLK</sequence>
<feature type="non-terminal residue" evidence="1">
    <location>
        <position position="1"/>
    </location>
</feature>
<dbReference type="AlphaFoldDB" id="A0A0B6ZPJ5"/>
<dbReference type="EMBL" id="HACG01022911">
    <property type="protein sequence ID" value="CEK69776.1"/>
    <property type="molecule type" value="Transcribed_RNA"/>
</dbReference>